<dbReference type="EMBL" id="CP127294">
    <property type="protein sequence ID" value="WIX77464.1"/>
    <property type="molecule type" value="Genomic_DNA"/>
</dbReference>
<protein>
    <recommendedName>
        <fullName evidence="2">Outer membrane channel protein CpnT-like N-terminal domain-containing protein</fullName>
    </recommendedName>
</protein>
<keyword evidence="4" id="KW-1185">Reference proteome</keyword>
<dbReference type="InterPro" id="IPR057746">
    <property type="entry name" value="CpnT-like_N"/>
</dbReference>
<evidence type="ECO:0000313" key="3">
    <source>
        <dbReference type="EMBL" id="WIX77464.1"/>
    </source>
</evidence>
<sequence>MAIPEPNNELYAAVRQVANVWPPDDEDAVTELAQDWRKAGKLAGQAGTELAEQRQAAERAWRDQAGKAMGQSVAGHAITLQQQHAEQVAQLGDRYAQALKDVKTAIVTTIAIKLPEYLYWDNPKSAPPGRPGSRRWWSNSPGPCRRSSRPRRKTCRRHPRHPTPTRSRARRPTSFPWRAWAGIGSDATSLLPGGRAVGEVADETFEVTKSAVANSAVDTVLQVPTAIDLSSNDDRVDTLKDAAGDVGLAKGLYQEGPGIFRMLHR</sequence>
<name>A0A9Y2IDF1_9PSEU</name>
<reference evidence="3 4" key="1">
    <citation type="submission" date="2023-06" db="EMBL/GenBank/DDBJ databases">
        <authorList>
            <person name="Oyuntsetseg B."/>
            <person name="Kim S.B."/>
        </authorList>
    </citation>
    <scope>NUCLEOTIDE SEQUENCE [LARGE SCALE GENOMIC DNA]</scope>
    <source>
        <strain evidence="3 4">2-15</strain>
    </source>
</reference>
<dbReference type="KEGG" id="acab:QRX50_39655"/>
<evidence type="ECO:0000259" key="2">
    <source>
        <dbReference type="Pfam" id="PF25547"/>
    </source>
</evidence>
<dbReference type="Proteomes" id="UP001236014">
    <property type="component" value="Chromosome"/>
</dbReference>
<dbReference type="RefSeq" id="WP_285968205.1">
    <property type="nucleotide sequence ID" value="NZ_CP127294.1"/>
</dbReference>
<evidence type="ECO:0000313" key="4">
    <source>
        <dbReference type="Proteomes" id="UP001236014"/>
    </source>
</evidence>
<organism evidence="3 4">
    <name type="scientific">Amycolatopsis carbonis</name>
    <dbReference type="NCBI Taxonomy" id="715471"/>
    <lineage>
        <taxon>Bacteria</taxon>
        <taxon>Bacillati</taxon>
        <taxon>Actinomycetota</taxon>
        <taxon>Actinomycetes</taxon>
        <taxon>Pseudonocardiales</taxon>
        <taxon>Pseudonocardiaceae</taxon>
        <taxon>Amycolatopsis</taxon>
    </lineage>
</organism>
<feature type="compositionally biased region" description="Basic residues" evidence="1">
    <location>
        <begin position="146"/>
        <end position="171"/>
    </location>
</feature>
<dbReference type="AlphaFoldDB" id="A0A9Y2IDF1"/>
<gene>
    <name evidence="3" type="ORF">QRX50_39655</name>
</gene>
<feature type="region of interest" description="Disordered" evidence="1">
    <location>
        <begin position="121"/>
        <end position="174"/>
    </location>
</feature>
<evidence type="ECO:0000256" key="1">
    <source>
        <dbReference type="SAM" id="MobiDB-lite"/>
    </source>
</evidence>
<proteinExistence type="predicted"/>
<feature type="domain" description="Outer membrane channel protein CpnT-like N-terminal" evidence="2">
    <location>
        <begin position="2"/>
        <end position="120"/>
    </location>
</feature>
<accession>A0A9Y2IDF1</accession>
<dbReference type="Pfam" id="PF25547">
    <property type="entry name" value="WXG100_2"/>
    <property type="match status" value="1"/>
</dbReference>